<evidence type="ECO:0000256" key="1">
    <source>
        <dbReference type="RuleBase" id="RU003651"/>
    </source>
</evidence>
<dbReference type="PANTHER" id="PTHR23076">
    <property type="entry name" value="METALLOPROTEASE M41 FTSH"/>
    <property type="match status" value="1"/>
</dbReference>
<dbReference type="InterPro" id="IPR037219">
    <property type="entry name" value="Peptidase_M41-like"/>
</dbReference>
<comment type="similarity">
    <text evidence="1">Belongs to the AAA ATPase family.</text>
</comment>
<dbReference type="Gene3D" id="1.20.58.760">
    <property type="entry name" value="Peptidase M41"/>
    <property type="match status" value="1"/>
</dbReference>
<evidence type="ECO:0000256" key="2">
    <source>
        <dbReference type="SAM" id="MobiDB-lite"/>
    </source>
</evidence>
<sequence>MDLIVRAVRQAGAHNVLRGGSGAIALIVRHAQDLTLVKEASEMLLLRARREWNDLDLIIEDRNADAVRIISIEEKLRWTDADAAALLAKHRRVLVLATEDADIPSFFRQAAEAVVPLAPCDSHALRGMLYAFFGQAPAAHELPDVSGLSITAVTAALRTRASLSRALASLSRVAQAPVAPTESMRDVRTDPTLAELAGLGEVAEWGQSLVVDWLAYRAKEITWAEMPKGAVMHGNSGTGKTTAAKAIARSCNAPIFIHSLARWQAMGHLGDLLKAMRKAFDEAKRNAPCILFLDEIDSFGDRSQFIDARNEQYCREVVNGFLECLDGADGREGVVVIGATNYPDKIDPAILRPGRLERLIAIPLPDATARAAILRFHLAGLLEGADLMPLSRRLEGLSGADLEKIVRDARRKARLEKRPVTLDDLNASTPRLIALSEDAYHRICLHEAAHALVGCLVMSETSNPPLMARVVREAPPGLPAGETMFGRSVAVPLTRAAYLGDIAALLAGMAAETMLLGEHCDGSGSRVGSDLHHATLRALALEVAAGMGASLVYRGSMQDRDFLDLLNADAALRERVDKILHFCREKAETLLSGHRSALLELTEALADKGEIHFRDIVAIVQAHRPNPILNAAPGTNAVDGSGPRRKRPKTSAKSGPVKDSPGI</sequence>
<comment type="caution">
    <text evidence="4">The sequence shown here is derived from an EMBL/GenBank/DDBJ whole genome shotgun (WGS) entry which is preliminary data.</text>
</comment>
<dbReference type="PROSITE" id="PS00674">
    <property type="entry name" value="AAA"/>
    <property type="match status" value="1"/>
</dbReference>
<protein>
    <submittedName>
        <fullName evidence="4">AAA family ATPase</fullName>
    </submittedName>
</protein>
<dbReference type="Gene3D" id="3.40.50.300">
    <property type="entry name" value="P-loop containing nucleotide triphosphate hydrolases"/>
    <property type="match status" value="1"/>
</dbReference>
<proteinExistence type="inferred from homology"/>
<dbReference type="Pfam" id="PF00004">
    <property type="entry name" value="AAA"/>
    <property type="match status" value="1"/>
</dbReference>
<dbReference type="PANTHER" id="PTHR23076:SF97">
    <property type="entry name" value="ATP-DEPENDENT ZINC METALLOPROTEASE YME1L1"/>
    <property type="match status" value="1"/>
</dbReference>
<reference evidence="5" key="1">
    <citation type="submission" date="2020-12" db="EMBL/GenBank/DDBJ databases">
        <title>Hymenobacter sp.</title>
        <authorList>
            <person name="Kim M.K."/>
        </authorList>
    </citation>
    <scope>NUCLEOTIDE SEQUENCE [LARGE SCALE GENOMIC DNA]</scope>
    <source>
        <strain evidence="5">BT325</strain>
    </source>
</reference>
<dbReference type="InterPro" id="IPR027417">
    <property type="entry name" value="P-loop_NTPase"/>
</dbReference>
<evidence type="ECO:0000259" key="3">
    <source>
        <dbReference type="SMART" id="SM00382"/>
    </source>
</evidence>
<organism evidence="4 5">
    <name type="scientific">Microvirga splendida</name>
    <dbReference type="NCBI Taxonomy" id="2795727"/>
    <lineage>
        <taxon>Bacteria</taxon>
        <taxon>Pseudomonadati</taxon>
        <taxon>Pseudomonadota</taxon>
        <taxon>Alphaproteobacteria</taxon>
        <taxon>Hyphomicrobiales</taxon>
        <taxon>Methylobacteriaceae</taxon>
        <taxon>Microvirga</taxon>
    </lineage>
</organism>
<dbReference type="InterPro" id="IPR003960">
    <property type="entry name" value="ATPase_AAA_CS"/>
</dbReference>
<dbReference type="SUPFAM" id="SSF52540">
    <property type="entry name" value="P-loop containing nucleoside triphosphate hydrolases"/>
    <property type="match status" value="1"/>
</dbReference>
<feature type="domain" description="AAA+ ATPase" evidence="3">
    <location>
        <begin position="226"/>
        <end position="366"/>
    </location>
</feature>
<gene>
    <name evidence="4" type="ORF">JAO75_20885</name>
</gene>
<keyword evidence="1" id="KW-0067">ATP-binding</keyword>
<dbReference type="InterPro" id="IPR003959">
    <property type="entry name" value="ATPase_AAA_core"/>
</dbReference>
<dbReference type="CDD" id="cd19481">
    <property type="entry name" value="RecA-like_protease"/>
    <property type="match status" value="1"/>
</dbReference>
<evidence type="ECO:0000313" key="5">
    <source>
        <dbReference type="Proteomes" id="UP000620670"/>
    </source>
</evidence>
<accession>A0ABS0Y747</accession>
<evidence type="ECO:0000313" key="4">
    <source>
        <dbReference type="EMBL" id="MBJ6127860.1"/>
    </source>
</evidence>
<dbReference type="SUPFAM" id="SSF140990">
    <property type="entry name" value="FtsH protease domain-like"/>
    <property type="match status" value="1"/>
</dbReference>
<dbReference type="Proteomes" id="UP000620670">
    <property type="component" value="Unassembled WGS sequence"/>
</dbReference>
<name>A0ABS0Y747_9HYPH</name>
<dbReference type="EMBL" id="JAELXT010000033">
    <property type="protein sequence ID" value="MBJ6127860.1"/>
    <property type="molecule type" value="Genomic_DNA"/>
</dbReference>
<feature type="region of interest" description="Disordered" evidence="2">
    <location>
        <begin position="628"/>
        <end position="663"/>
    </location>
</feature>
<keyword evidence="5" id="KW-1185">Reference proteome</keyword>
<dbReference type="InterPro" id="IPR003593">
    <property type="entry name" value="AAA+_ATPase"/>
</dbReference>
<dbReference type="SMART" id="SM00382">
    <property type="entry name" value="AAA"/>
    <property type="match status" value="1"/>
</dbReference>
<keyword evidence="1" id="KW-0547">Nucleotide-binding</keyword>
<dbReference type="Gene3D" id="1.10.8.60">
    <property type="match status" value="1"/>
</dbReference>